<sequence>MDNATIFTTALLVGFSGAIMPGPLLTVTIMQTVVKGFKAGLLIVLGHAILEALLVAALVLGLASFLVQSEVKSLIAVVGGVFLIYLGFSMARSSRVSFNAVNPSLKIENIWQQNVAGEYDKQCKLRNEHYEESLPSNNGGPEKERLSHHDSRYNSETSFSGNIKAGGLHGVSMHPVLAGILVSLSNPYWSIWWATLGLSYITLALENGTAGLLSFFSGHILADFIWYALVAAAVAGSRNFIKPAIYRVIVLICAVFLVVLGGYFIHSGIWVHV</sequence>
<evidence type="ECO:0000313" key="8">
    <source>
        <dbReference type="EMBL" id="ACV61276.1"/>
    </source>
</evidence>
<evidence type="ECO:0000256" key="7">
    <source>
        <dbReference type="SAM" id="Phobius"/>
    </source>
</evidence>
<dbReference type="STRING" id="485916.Dtox_0323"/>
<dbReference type="OrthoDB" id="9784202at2"/>
<dbReference type="GO" id="GO:0006865">
    <property type="term" value="P:amino acid transport"/>
    <property type="evidence" value="ECO:0007669"/>
    <property type="project" value="InterPro"/>
</dbReference>
<feature type="transmembrane region" description="Helical" evidence="7">
    <location>
        <begin position="248"/>
        <end position="271"/>
    </location>
</feature>
<dbReference type="EMBL" id="CP001720">
    <property type="protein sequence ID" value="ACV61276.1"/>
    <property type="molecule type" value="Genomic_DNA"/>
</dbReference>
<dbReference type="HOGENOM" id="CLU_104651_0_0_9"/>
<feature type="transmembrane region" description="Helical" evidence="7">
    <location>
        <begin position="215"/>
        <end position="236"/>
    </location>
</feature>
<dbReference type="PANTHER" id="PTHR38825">
    <property type="entry name" value="LYSINE EXPORTER PROTEIN (LYSE/YGGA)"/>
    <property type="match status" value="1"/>
</dbReference>
<protein>
    <submittedName>
        <fullName evidence="8">Lysine exporter protein (LYSE/YGGA)</fullName>
    </submittedName>
</protein>
<dbReference type="Proteomes" id="UP000002217">
    <property type="component" value="Chromosome"/>
</dbReference>
<feature type="transmembrane region" description="Helical" evidence="7">
    <location>
        <begin position="176"/>
        <end position="195"/>
    </location>
</feature>
<keyword evidence="5 7" id="KW-0472">Membrane</keyword>
<evidence type="ECO:0000256" key="1">
    <source>
        <dbReference type="ARBA" id="ARBA00004651"/>
    </source>
</evidence>
<feature type="transmembrane region" description="Helical" evidence="7">
    <location>
        <begin position="73"/>
        <end position="91"/>
    </location>
</feature>
<dbReference type="KEGG" id="dae:Dtox_0323"/>
<feature type="compositionally biased region" description="Basic and acidic residues" evidence="6">
    <location>
        <begin position="141"/>
        <end position="150"/>
    </location>
</feature>
<dbReference type="eggNOG" id="COG1280">
    <property type="taxonomic scope" value="Bacteria"/>
</dbReference>
<accession>C8W422</accession>
<evidence type="ECO:0000313" key="9">
    <source>
        <dbReference type="Proteomes" id="UP000002217"/>
    </source>
</evidence>
<keyword evidence="2" id="KW-1003">Cell membrane</keyword>
<keyword evidence="4 7" id="KW-1133">Transmembrane helix</keyword>
<feature type="region of interest" description="Disordered" evidence="6">
    <location>
        <begin position="131"/>
        <end position="150"/>
    </location>
</feature>
<dbReference type="GO" id="GO:0005886">
    <property type="term" value="C:plasma membrane"/>
    <property type="evidence" value="ECO:0007669"/>
    <property type="project" value="UniProtKB-SubCell"/>
</dbReference>
<evidence type="ECO:0000256" key="3">
    <source>
        <dbReference type="ARBA" id="ARBA00022692"/>
    </source>
</evidence>
<dbReference type="RefSeq" id="WP_015755997.1">
    <property type="nucleotide sequence ID" value="NC_013216.1"/>
</dbReference>
<gene>
    <name evidence="8" type="ordered locus">Dtox_0323</name>
</gene>
<dbReference type="AlphaFoldDB" id="C8W422"/>
<evidence type="ECO:0000256" key="4">
    <source>
        <dbReference type="ARBA" id="ARBA00022989"/>
    </source>
</evidence>
<dbReference type="Pfam" id="PF01810">
    <property type="entry name" value="LysE"/>
    <property type="match status" value="1"/>
</dbReference>
<dbReference type="InterPro" id="IPR001123">
    <property type="entry name" value="LeuE-type"/>
</dbReference>
<feature type="transmembrane region" description="Helical" evidence="7">
    <location>
        <begin position="6"/>
        <end position="29"/>
    </location>
</feature>
<keyword evidence="9" id="KW-1185">Reference proteome</keyword>
<evidence type="ECO:0000256" key="5">
    <source>
        <dbReference type="ARBA" id="ARBA00023136"/>
    </source>
</evidence>
<feature type="transmembrane region" description="Helical" evidence="7">
    <location>
        <begin position="41"/>
        <end position="67"/>
    </location>
</feature>
<evidence type="ECO:0000256" key="2">
    <source>
        <dbReference type="ARBA" id="ARBA00022475"/>
    </source>
</evidence>
<comment type="subcellular location">
    <subcellularLocation>
        <location evidence="1">Cell membrane</location>
        <topology evidence="1">Multi-pass membrane protein</topology>
    </subcellularLocation>
</comment>
<proteinExistence type="predicted"/>
<keyword evidence="3 7" id="KW-0812">Transmembrane</keyword>
<dbReference type="PANTHER" id="PTHR38825:SF1">
    <property type="entry name" value="TRANSPORTER, LYSE FAMILY"/>
    <property type="match status" value="1"/>
</dbReference>
<reference evidence="8 9" key="1">
    <citation type="journal article" date="2009" name="Stand. Genomic Sci.">
        <title>Complete genome sequence of Desulfotomaculum acetoxidans type strain (5575).</title>
        <authorList>
            <person name="Spring S."/>
            <person name="Lapidus A."/>
            <person name="Schroder M."/>
            <person name="Gleim D."/>
            <person name="Sims D."/>
            <person name="Meincke L."/>
            <person name="Glavina Del Rio T."/>
            <person name="Tice H."/>
            <person name="Copeland A."/>
            <person name="Cheng J.F."/>
            <person name="Lucas S."/>
            <person name="Chen F."/>
            <person name="Nolan M."/>
            <person name="Bruce D."/>
            <person name="Goodwin L."/>
            <person name="Pitluck S."/>
            <person name="Ivanova N."/>
            <person name="Mavromatis K."/>
            <person name="Mikhailova N."/>
            <person name="Pati A."/>
            <person name="Chen A."/>
            <person name="Palaniappan K."/>
            <person name="Land M."/>
            <person name="Hauser L."/>
            <person name="Chang Y.J."/>
            <person name="Jeffries C.D."/>
            <person name="Chain P."/>
            <person name="Saunders E."/>
            <person name="Brettin T."/>
            <person name="Detter J.C."/>
            <person name="Goker M."/>
            <person name="Bristow J."/>
            <person name="Eisen J.A."/>
            <person name="Markowitz V."/>
            <person name="Hugenholtz P."/>
            <person name="Kyrpides N.C."/>
            <person name="Klenk H.P."/>
            <person name="Han C."/>
        </authorList>
    </citation>
    <scope>NUCLEOTIDE SEQUENCE [LARGE SCALE GENOMIC DNA]</scope>
    <source>
        <strain evidence="9">ATCC 49208 / DSM 771 / VKM B-1644</strain>
    </source>
</reference>
<organism evidence="8 9">
    <name type="scientific">Desulfofarcimen acetoxidans (strain ATCC 49208 / DSM 771 / KCTC 5769 / VKM B-1644 / 5575)</name>
    <name type="common">Desulfotomaculum acetoxidans</name>
    <dbReference type="NCBI Taxonomy" id="485916"/>
    <lineage>
        <taxon>Bacteria</taxon>
        <taxon>Bacillati</taxon>
        <taxon>Bacillota</taxon>
        <taxon>Clostridia</taxon>
        <taxon>Eubacteriales</taxon>
        <taxon>Peptococcaceae</taxon>
        <taxon>Desulfofarcimen</taxon>
    </lineage>
</organism>
<name>C8W422_DESAS</name>
<evidence type="ECO:0000256" key="6">
    <source>
        <dbReference type="SAM" id="MobiDB-lite"/>
    </source>
</evidence>